<dbReference type="RefSeq" id="WP_343909626.1">
    <property type="nucleotide sequence ID" value="NZ_BAAAGE010000001.1"/>
</dbReference>
<protein>
    <recommendedName>
        <fullName evidence="3">GLPGLI family protein</fullName>
    </recommendedName>
</protein>
<reference evidence="1 2" key="1">
    <citation type="journal article" date="2019" name="Int. J. Syst. Evol. Microbiol.">
        <title>The Global Catalogue of Microorganisms (GCM) 10K type strain sequencing project: providing services to taxonomists for standard genome sequencing and annotation.</title>
        <authorList>
            <consortium name="The Broad Institute Genomics Platform"/>
            <consortium name="The Broad Institute Genome Sequencing Center for Infectious Disease"/>
            <person name="Wu L."/>
            <person name="Ma J."/>
        </authorList>
    </citation>
    <scope>NUCLEOTIDE SEQUENCE [LARGE SCALE GENOMIC DNA]</scope>
    <source>
        <strain evidence="1 2">JCM 15974</strain>
    </source>
</reference>
<dbReference type="EMBL" id="BAAAGE010000001">
    <property type="protein sequence ID" value="GAA0712025.1"/>
    <property type="molecule type" value="Genomic_DNA"/>
</dbReference>
<comment type="caution">
    <text evidence="1">The sequence shown here is derived from an EMBL/GenBank/DDBJ whole genome shotgun (WGS) entry which is preliminary data.</text>
</comment>
<accession>A0ABN1IFI9</accession>
<sequence length="231" mass="27048">MFSKRNQTLFFALTGIIFLSLGSLTLNAQQIAVPSIRTEAENIDLSKFIGSRYMEETFKNGTVYDGLTSFEKKTFLRYDVYGDFFEMKKSPSDKKTDFLKQAAEIHLVMDGKTFYYKSYKDDEDKQRFGYLQKLERIGDIDFYLKYSTKLTMPVEAETTLEQDRPGKIKSYTYYVVGKSEQLAYAKISKKTILEYIPEEKRKDVKSYIKKEKLKFKNFQDLIKLANYVNGL</sequence>
<name>A0ABN1IFI9_9FLAO</name>
<evidence type="ECO:0000313" key="1">
    <source>
        <dbReference type="EMBL" id="GAA0712025.1"/>
    </source>
</evidence>
<dbReference type="Proteomes" id="UP001501758">
    <property type="component" value="Unassembled WGS sequence"/>
</dbReference>
<proteinExistence type="predicted"/>
<evidence type="ECO:0008006" key="3">
    <source>
        <dbReference type="Google" id="ProtNLM"/>
    </source>
</evidence>
<evidence type="ECO:0000313" key="2">
    <source>
        <dbReference type="Proteomes" id="UP001501758"/>
    </source>
</evidence>
<gene>
    <name evidence="1" type="ORF">GCM10009430_02030</name>
</gene>
<keyword evidence="2" id="KW-1185">Reference proteome</keyword>
<organism evidence="1 2">
    <name type="scientific">Aquimarina litoralis</name>
    <dbReference type="NCBI Taxonomy" id="584605"/>
    <lineage>
        <taxon>Bacteria</taxon>
        <taxon>Pseudomonadati</taxon>
        <taxon>Bacteroidota</taxon>
        <taxon>Flavobacteriia</taxon>
        <taxon>Flavobacteriales</taxon>
        <taxon>Flavobacteriaceae</taxon>
        <taxon>Aquimarina</taxon>
    </lineage>
</organism>